<gene>
    <name evidence="1" type="ORF">PYW08_001255</name>
</gene>
<evidence type="ECO:0000313" key="2">
    <source>
        <dbReference type="Proteomes" id="UP001231649"/>
    </source>
</evidence>
<organism evidence="1 2">
    <name type="scientific">Mythimna loreyi</name>
    <dbReference type="NCBI Taxonomy" id="667449"/>
    <lineage>
        <taxon>Eukaryota</taxon>
        <taxon>Metazoa</taxon>
        <taxon>Ecdysozoa</taxon>
        <taxon>Arthropoda</taxon>
        <taxon>Hexapoda</taxon>
        <taxon>Insecta</taxon>
        <taxon>Pterygota</taxon>
        <taxon>Neoptera</taxon>
        <taxon>Endopterygota</taxon>
        <taxon>Lepidoptera</taxon>
        <taxon>Glossata</taxon>
        <taxon>Ditrysia</taxon>
        <taxon>Noctuoidea</taxon>
        <taxon>Noctuidae</taxon>
        <taxon>Noctuinae</taxon>
        <taxon>Hadenini</taxon>
        <taxon>Mythimna</taxon>
    </lineage>
</organism>
<protein>
    <submittedName>
        <fullName evidence="1">Uncharacterized protein</fullName>
    </submittedName>
</protein>
<comment type="caution">
    <text evidence="1">The sequence shown here is derived from an EMBL/GenBank/DDBJ whole genome shotgun (WGS) entry which is preliminary data.</text>
</comment>
<evidence type="ECO:0000313" key="1">
    <source>
        <dbReference type="EMBL" id="KAJ8729674.1"/>
    </source>
</evidence>
<proteinExistence type="predicted"/>
<accession>A0ACC2R108</accession>
<sequence length="358" mass="41149">MANQIRRTFVDITPYDLRASNSSREPTAPVAVSFNKDAPYYDMSGDKYLIILNQHTFDKPKWFYFRNEPSMRDGTYNDERRLREVFDKLGFLTFVFRDLRYKSIIEYLTAIASVDHSRTSCICVTILTHGDKGGKVFAADQSYQLSEVMDIFGKQTSLINKPKLYFVQACRGGNMDAGHTVKLGTECDSQLQRLPSYNFSLSIYEHNQMPFRLNATNEEVMNRMAHTRHADAASRRCGSVMDFFKACMSFWKDSNGTDSLNDPNKSFLTVPTHADTLVVCSTVEDYLSYRDGSGSWMIQALCDTIEKNYESENLLDMVIRMNRTVAYDKITTLCALNEMNNKKQMPETRITLTKHLKF</sequence>
<dbReference type="Proteomes" id="UP001231649">
    <property type="component" value="Chromosome 10"/>
</dbReference>
<dbReference type="EMBL" id="CM056786">
    <property type="protein sequence ID" value="KAJ8729674.1"/>
    <property type="molecule type" value="Genomic_DNA"/>
</dbReference>
<name>A0ACC2R108_9NEOP</name>
<keyword evidence="2" id="KW-1185">Reference proteome</keyword>
<reference evidence="1" key="1">
    <citation type="submission" date="2023-03" db="EMBL/GenBank/DDBJ databases">
        <title>Chromosome-level genomes of two armyworms, Mythimna separata and Mythimna loreyi, provide insights into the biosynthesis and reception of sex pheromones.</title>
        <authorList>
            <person name="Zhao H."/>
        </authorList>
    </citation>
    <scope>NUCLEOTIDE SEQUENCE</scope>
    <source>
        <strain evidence="1">BeijingLab</strain>
    </source>
</reference>